<evidence type="ECO:0000256" key="12">
    <source>
        <dbReference type="ARBA" id="ARBA00031636"/>
    </source>
</evidence>
<proteinExistence type="inferred from homology"/>
<dbReference type="NCBIfam" id="TIGR00797">
    <property type="entry name" value="matE"/>
    <property type="match status" value="1"/>
</dbReference>
<evidence type="ECO:0000256" key="9">
    <source>
        <dbReference type="ARBA" id="ARBA00022989"/>
    </source>
</evidence>
<dbReference type="GO" id="GO:0005886">
    <property type="term" value="C:plasma membrane"/>
    <property type="evidence" value="ECO:0007669"/>
    <property type="project" value="UniProtKB-SubCell"/>
</dbReference>
<keyword evidence="9 13" id="KW-1133">Transmembrane helix</keyword>
<comment type="function">
    <text evidence="1">Multidrug efflux pump.</text>
</comment>
<dbReference type="EMBL" id="VUNR01000010">
    <property type="protein sequence ID" value="MSU08642.1"/>
    <property type="molecule type" value="Genomic_DNA"/>
</dbReference>
<keyword evidence="8 13" id="KW-0812">Transmembrane</keyword>
<feature type="transmembrane region" description="Helical" evidence="13">
    <location>
        <begin position="159"/>
        <end position="181"/>
    </location>
</feature>
<feature type="transmembrane region" description="Helical" evidence="13">
    <location>
        <begin position="6"/>
        <end position="24"/>
    </location>
</feature>
<feature type="transmembrane region" description="Helical" evidence="13">
    <location>
        <begin position="320"/>
        <end position="340"/>
    </location>
</feature>
<dbReference type="Proteomes" id="UP000433181">
    <property type="component" value="Unassembled WGS sequence"/>
</dbReference>
<accession>A0A6I2UI15</accession>
<dbReference type="AlphaFoldDB" id="A0A6I2UI15"/>
<feature type="transmembrane region" description="Helical" evidence="13">
    <location>
        <begin position="56"/>
        <end position="76"/>
    </location>
</feature>
<feature type="transmembrane region" description="Helical" evidence="13">
    <location>
        <begin position="386"/>
        <end position="410"/>
    </location>
</feature>
<feature type="transmembrane region" description="Helical" evidence="13">
    <location>
        <begin position="88"/>
        <end position="110"/>
    </location>
</feature>
<keyword evidence="5" id="KW-0813">Transport</keyword>
<evidence type="ECO:0000256" key="3">
    <source>
        <dbReference type="ARBA" id="ARBA00010199"/>
    </source>
</evidence>
<feature type="transmembrane region" description="Helical" evidence="13">
    <location>
        <begin position="279"/>
        <end position="299"/>
    </location>
</feature>
<name>A0A6I2UI15_9FIRM</name>
<keyword evidence="7" id="KW-1003">Cell membrane</keyword>
<dbReference type="PANTHER" id="PTHR43298">
    <property type="entry name" value="MULTIDRUG RESISTANCE PROTEIN NORM-RELATED"/>
    <property type="match status" value="1"/>
</dbReference>
<sequence length="445" mass="47473">MGTNHAFIKTVLSIAVPVALQCMLQSSFSIIDQIMIGQLGSVSIAAVGLAGKFSSIYQVVVSAIAVVAGIMIAQYMGKGEQAQVDRSLSVNLAAAILLALGFTAACLGVPGHIMSIYTEDAAMCAVAASYLRLIAFTFLPMAGAILLSTMLRCMERASLPLYASIVAAIVNTGLNYVLIFGKLGFAPMGVDGAAIATVMAQLANFLLILGAFLMSYRKTGGSFHFSLSLGAEGYRQYIWMLLPILVTEFMWSLGENVYASIYGHMGTIACAAMTLTNPIQGLMIGALSGLSQAAGILIGKSLGKRDYDEAYGNAKKLVWYGLRGAILLSALLIAAKSFYVDIYAVEDVTKKIASDILLAFALVAPIKVLNMILGGGIVRSGGKTKLIMWIDLMGTWIFGVPLGYLSAFVLNLPIPYVYFILSLEEAVRLLVTVIVFKKKIWMQSL</sequence>
<keyword evidence="11 13" id="KW-0472">Membrane</keyword>
<reference evidence="14 15" key="1">
    <citation type="submission" date="2019-08" db="EMBL/GenBank/DDBJ databases">
        <title>In-depth cultivation of the pig gut microbiome towards novel bacterial diversity and tailored functional studies.</title>
        <authorList>
            <person name="Wylensek D."/>
            <person name="Hitch T.C.A."/>
            <person name="Clavel T."/>
        </authorList>
    </citation>
    <scope>NUCLEOTIDE SEQUENCE [LARGE SCALE GENOMIC DNA]</scope>
    <source>
        <strain evidence="14 15">WCA-693-APC-5D-A</strain>
    </source>
</reference>
<keyword evidence="6" id="KW-0050">Antiport</keyword>
<keyword evidence="10" id="KW-0406">Ion transport</keyword>
<evidence type="ECO:0000256" key="4">
    <source>
        <dbReference type="ARBA" id="ARBA00020268"/>
    </source>
</evidence>
<dbReference type="PIRSF" id="PIRSF006603">
    <property type="entry name" value="DinF"/>
    <property type="match status" value="1"/>
</dbReference>
<dbReference type="Pfam" id="PF01554">
    <property type="entry name" value="MatE"/>
    <property type="match status" value="2"/>
</dbReference>
<comment type="subcellular location">
    <subcellularLocation>
        <location evidence="2">Cell membrane</location>
        <topology evidence="2">Multi-pass membrane protein</topology>
    </subcellularLocation>
</comment>
<dbReference type="RefSeq" id="WP_154406803.1">
    <property type="nucleotide sequence ID" value="NZ_JBJDWX010000037.1"/>
</dbReference>
<feature type="transmembrane region" description="Helical" evidence="13">
    <location>
        <begin position="237"/>
        <end position="259"/>
    </location>
</feature>
<dbReference type="PANTHER" id="PTHR43298:SF2">
    <property type="entry name" value="FMN_FAD EXPORTER YEEO-RELATED"/>
    <property type="match status" value="1"/>
</dbReference>
<evidence type="ECO:0000256" key="13">
    <source>
        <dbReference type="SAM" id="Phobius"/>
    </source>
</evidence>
<evidence type="ECO:0000256" key="7">
    <source>
        <dbReference type="ARBA" id="ARBA00022475"/>
    </source>
</evidence>
<feature type="transmembrane region" description="Helical" evidence="13">
    <location>
        <begin position="193"/>
        <end position="216"/>
    </location>
</feature>
<feature type="transmembrane region" description="Helical" evidence="13">
    <location>
        <begin position="352"/>
        <end position="374"/>
    </location>
</feature>
<dbReference type="GO" id="GO:0015297">
    <property type="term" value="F:antiporter activity"/>
    <property type="evidence" value="ECO:0007669"/>
    <property type="project" value="UniProtKB-KW"/>
</dbReference>
<dbReference type="GeneID" id="96778573"/>
<feature type="transmembrane region" description="Helical" evidence="13">
    <location>
        <begin position="416"/>
        <end position="436"/>
    </location>
</feature>
<evidence type="ECO:0000313" key="15">
    <source>
        <dbReference type="Proteomes" id="UP000433181"/>
    </source>
</evidence>
<evidence type="ECO:0000256" key="11">
    <source>
        <dbReference type="ARBA" id="ARBA00023136"/>
    </source>
</evidence>
<evidence type="ECO:0000256" key="6">
    <source>
        <dbReference type="ARBA" id="ARBA00022449"/>
    </source>
</evidence>
<organism evidence="14 15">
    <name type="scientific">Anaerovibrio slackiae</name>
    <dbReference type="NCBI Taxonomy" id="2652309"/>
    <lineage>
        <taxon>Bacteria</taxon>
        <taxon>Bacillati</taxon>
        <taxon>Bacillota</taxon>
        <taxon>Negativicutes</taxon>
        <taxon>Selenomonadales</taxon>
        <taxon>Selenomonadaceae</taxon>
        <taxon>Anaerovibrio</taxon>
    </lineage>
</organism>
<dbReference type="GO" id="GO:0042910">
    <property type="term" value="F:xenobiotic transmembrane transporter activity"/>
    <property type="evidence" value="ECO:0007669"/>
    <property type="project" value="InterPro"/>
</dbReference>
<evidence type="ECO:0000256" key="8">
    <source>
        <dbReference type="ARBA" id="ARBA00022692"/>
    </source>
</evidence>
<dbReference type="InterPro" id="IPR050222">
    <property type="entry name" value="MATE_MdtK"/>
</dbReference>
<comment type="similarity">
    <text evidence="3">Belongs to the multi antimicrobial extrusion (MATE) (TC 2.A.66.1) family.</text>
</comment>
<evidence type="ECO:0000256" key="1">
    <source>
        <dbReference type="ARBA" id="ARBA00003408"/>
    </source>
</evidence>
<dbReference type="InterPro" id="IPR002528">
    <property type="entry name" value="MATE_fam"/>
</dbReference>
<evidence type="ECO:0000256" key="10">
    <source>
        <dbReference type="ARBA" id="ARBA00023065"/>
    </source>
</evidence>
<evidence type="ECO:0000313" key="14">
    <source>
        <dbReference type="EMBL" id="MSU08642.1"/>
    </source>
</evidence>
<evidence type="ECO:0000256" key="5">
    <source>
        <dbReference type="ARBA" id="ARBA00022448"/>
    </source>
</evidence>
<keyword evidence="15" id="KW-1185">Reference proteome</keyword>
<feature type="transmembrane region" description="Helical" evidence="13">
    <location>
        <begin position="130"/>
        <end position="147"/>
    </location>
</feature>
<evidence type="ECO:0000256" key="2">
    <source>
        <dbReference type="ARBA" id="ARBA00004651"/>
    </source>
</evidence>
<protein>
    <recommendedName>
        <fullName evidence="4">Probable multidrug resistance protein NorM</fullName>
    </recommendedName>
    <alternativeName>
        <fullName evidence="12">Multidrug-efflux transporter</fullName>
    </alternativeName>
</protein>
<dbReference type="GO" id="GO:0006811">
    <property type="term" value="P:monoatomic ion transport"/>
    <property type="evidence" value="ECO:0007669"/>
    <property type="project" value="UniProtKB-KW"/>
</dbReference>
<comment type="caution">
    <text evidence="14">The sequence shown here is derived from an EMBL/GenBank/DDBJ whole genome shotgun (WGS) entry which is preliminary data.</text>
</comment>
<gene>
    <name evidence="14" type="ORF">FYJ84_06545</name>
</gene>
<dbReference type="InterPro" id="IPR048279">
    <property type="entry name" value="MdtK-like"/>
</dbReference>